<evidence type="ECO:0000259" key="12">
    <source>
        <dbReference type="PROSITE" id="PS50111"/>
    </source>
</evidence>
<dbReference type="SMART" id="SM00283">
    <property type="entry name" value="MA"/>
    <property type="match status" value="1"/>
</dbReference>
<dbReference type="SMART" id="SM00304">
    <property type="entry name" value="HAMP"/>
    <property type="match status" value="2"/>
</dbReference>
<evidence type="ECO:0000256" key="11">
    <source>
        <dbReference type="SAM" id="Phobius"/>
    </source>
</evidence>
<dbReference type="CDD" id="cd06225">
    <property type="entry name" value="HAMP"/>
    <property type="match status" value="1"/>
</dbReference>
<keyword evidence="7 9" id="KW-0807">Transducer</keyword>
<feature type="domain" description="Methyl-accepting transducer" evidence="12">
    <location>
        <begin position="372"/>
        <end position="608"/>
    </location>
</feature>
<feature type="coiled-coil region" evidence="10">
    <location>
        <begin position="384"/>
        <end position="411"/>
    </location>
</feature>
<dbReference type="GO" id="GO:0005886">
    <property type="term" value="C:plasma membrane"/>
    <property type="evidence" value="ECO:0007669"/>
    <property type="project" value="UniProtKB-SubCell"/>
</dbReference>
<dbReference type="Gene3D" id="3.30.450.20">
    <property type="entry name" value="PAS domain"/>
    <property type="match status" value="1"/>
</dbReference>
<dbReference type="InterPro" id="IPR004089">
    <property type="entry name" value="MCPsignal_dom"/>
</dbReference>
<feature type="domain" description="HAMP" evidence="13">
    <location>
        <begin position="301"/>
        <end position="353"/>
    </location>
</feature>
<evidence type="ECO:0000256" key="3">
    <source>
        <dbReference type="ARBA" id="ARBA00022500"/>
    </source>
</evidence>
<dbReference type="InterPro" id="IPR029151">
    <property type="entry name" value="Sensor-like_sf"/>
</dbReference>
<comment type="caution">
    <text evidence="14">The sequence shown here is derived from an EMBL/GenBank/DDBJ whole genome shotgun (WGS) entry which is preliminary data.</text>
</comment>
<keyword evidence="3" id="KW-0145">Chemotaxis</keyword>
<dbReference type="Pfam" id="PF02743">
    <property type="entry name" value="dCache_1"/>
    <property type="match status" value="1"/>
</dbReference>
<evidence type="ECO:0000313" key="14">
    <source>
        <dbReference type="EMBL" id="EAX47642.1"/>
    </source>
</evidence>
<dbReference type="EMBL" id="AAWL01000008">
    <property type="protein sequence ID" value="EAX47642.1"/>
    <property type="molecule type" value="Genomic_DNA"/>
</dbReference>
<dbReference type="CDD" id="cd12912">
    <property type="entry name" value="PDC2_MCP_like"/>
    <property type="match status" value="1"/>
</dbReference>
<organism evidence="14 15">
    <name type="scientific">Thermosinus carboxydivorans Nor1</name>
    <dbReference type="NCBI Taxonomy" id="401526"/>
    <lineage>
        <taxon>Bacteria</taxon>
        <taxon>Bacillati</taxon>
        <taxon>Bacillota</taxon>
        <taxon>Negativicutes</taxon>
        <taxon>Selenomonadales</taxon>
        <taxon>Sporomusaceae</taxon>
        <taxon>Thermosinus</taxon>
    </lineage>
</organism>
<accession>A1HQT2</accession>
<keyword evidence="5 11" id="KW-1133">Transmembrane helix</keyword>
<dbReference type="SUPFAM" id="SSF58104">
    <property type="entry name" value="Methyl-accepting chemotaxis protein (MCP) signaling domain"/>
    <property type="match status" value="1"/>
</dbReference>
<evidence type="ECO:0000256" key="7">
    <source>
        <dbReference type="ARBA" id="ARBA00023224"/>
    </source>
</evidence>
<sequence precursor="true">MTKLLSRFTMKTKLLLTFVVVALAPLVVLSGISFYQTYQKDVQSTYQDNQRMAAVLAGEFESMVQSWTDALRLISQTPQIMSMDPAQQVPMLKLVKQQYTDFTNVYVADTTGRQIARDAGEPVNIADRAYFQAIMKGAPVAISDALISKLTGRPTVIIGVPVKNAQGEVVGALCATVDLGALDAKTQKIKPGETGYTFVTDNTGRLIVHPKKDFVINLKNVSDLLPVQRAMARTTGFVAYEFENEKKLAGYAYVPSTGWGVIIQLPQDEALADARRHIVVSGAMVVAVILFIVAAAVVIARSIARPIGQVVEFTRAVAQGDFTQQLPVSGRDEIAQLAEAFNIMTDRLKELVMRINANAEHLAASSEELTASADQSTQAAGQVAASITDVAKDAERQLAELENTSAVLQEMSASIQQVAVNAKQVALQSDQAAGKAQNGSNLVDQAVGQMAQIEQTVAASAQAVASLGNRSDQIGQIVDTIAGIASQTNLLALNAAIEAARAGEAGRGFAVVAEEIRKLAEQAQEAAKQIAALIGEIQGETAKAVMAMESGTRAVRTGTEVVNTAGQAFREIVSLVTEVSGQIKEITAAIDRLAAGSQQIVGAVAHLDELSKMTAAESQTVSAATQEQLASAEEIASASQALARLAQELQQSVSVFRI</sequence>
<dbReference type="Pfam" id="PF00015">
    <property type="entry name" value="MCPsignal"/>
    <property type="match status" value="1"/>
</dbReference>
<protein>
    <submittedName>
        <fullName evidence="14">Methyl-accepting chemotaxis sensory transducer</fullName>
    </submittedName>
</protein>
<dbReference type="SUPFAM" id="SSF103190">
    <property type="entry name" value="Sensory domain-like"/>
    <property type="match status" value="1"/>
</dbReference>
<evidence type="ECO:0000313" key="15">
    <source>
        <dbReference type="Proteomes" id="UP000005139"/>
    </source>
</evidence>
<dbReference type="Proteomes" id="UP000005139">
    <property type="component" value="Unassembled WGS sequence"/>
</dbReference>
<evidence type="ECO:0000256" key="6">
    <source>
        <dbReference type="ARBA" id="ARBA00023136"/>
    </source>
</evidence>
<evidence type="ECO:0000259" key="13">
    <source>
        <dbReference type="PROSITE" id="PS50885"/>
    </source>
</evidence>
<keyword evidence="2" id="KW-1003">Cell membrane</keyword>
<reference evidence="14 15" key="2">
    <citation type="submission" date="2007-01" db="EMBL/GenBank/DDBJ databases">
        <title>Sequencing of the draft genome and assembly of Thermosinus carboxydivorans Nor1.</title>
        <authorList>
            <consortium name="US DOE Joint Genome Institute (JGI-PGF)"/>
            <person name="Copeland A."/>
            <person name="Lucas S."/>
            <person name="Lapidus A."/>
            <person name="Barry K."/>
            <person name="Glavina del Rio T."/>
            <person name="Dalin E."/>
            <person name="Tice H."/>
            <person name="Bruce D."/>
            <person name="Pitluck S."/>
            <person name="Richardson P."/>
        </authorList>
    </citation>
    <scope>NUCLEOTIDE SEQUENCE [LARGE SCALE GENOMIC DNA]</scope>
    <source>
        <strain evidence="14 15">Nor1</strain>
    </source>
</reference>
<dbReference type="CDD" id="cd11386">
    <property type="entry name" value="MCP_signal"/>
    <property type="match status" value="1"/>
</dbReference>
<dbReference type="eggNOG" id="COG0840">
    <property type="taxonomic scope" value="Bacteria"/>
</dbReference>
<feature type="coiled-coil region" evidence="10">
    <location>
        <begin position="509"/>
        <end position="536"/>
    </location>
</feature>
<dbReference type="InterPro" id="IPR003660">
    <property type="entry name" value="HAMP_dom"/>
</dbReference>
<evidence type="ECO:0000256" key="1">
    <source>
        <dbReference type="ARBA" id="ARBA00004651"/>
    </source>
</evidence>
<keyword evidence="10" id="KW-0175">Coiled coil</keyword>
<dbReference type="GO" id="GO:0006935">
    <property type="term" value="P:chemotaxis"/>
    <property type="evidence" value="ECO:0007669"/>
    <property type="project" value="UniProtKB-KW"/>
</dbReference>
<comment type="similarity">
    <text evidence="8">Belongs to the methyl-accepting chemotaxis (MCP) protein family.</text>
</comment>
<dbReference type="PANTHER" id="PTHR32089">
    <property type="entry name" value="METHYL-ACCEPTING CHEMOTAXIS PROTEIN MCPB"/>
    <property type="match status" value="1"/>
</dbReference>
<gene>
    <name evidence="14" type="ORF">TcarDRAFT_1064</name>
</gene>
<dbReference type="InterPro" id="IPR033479">
    <property type="entry name" value="dCache_1"/>
</dbReference>
<keyword evidence="15" id="KW-1185">Reference proteome</keyword>
<dbReference type="Gene3D" id="6.10.340.10">
    <property type="match status" value="1"/>
</dbReference>
<keyword evidence="6 11" id="KW-0472">Membrane</keyword>
<evidence type="ECO:0000256" key="2">
    <source>
        <dbReference type="ARBA" id="ARBA00022475"/>
    </source>
</evidence>
<evidence type="ECO:0000256" key="8">
    <source>
        <dbReference type="ARBA" id="ARBA00029447"/>
    </source>
</evidence>
<comment type="subcellular location">
    <subcellularLocation>
        <location evidence="1">Cell membrane</location>
        <topology evidence="1">Multi-pass membrane protein</topology>
    </subcellularLocation>
</comment>
<evidence type="ECO:0000256" key="4">
    <source>
        <dbReference type="ARBA" id="ARBA00022692"/>
    </source>
</evidence>
<evidence type="ECO:0000256" key="10">
    <source>
        <dbReference type="SAM" id="Coils"/>
    </source>
</evidence>
<evidence type="ECO:0000256" key="5">
    <source>
        <dbReference type="ARBA" id="ARBA00022989"/>
    </source>
</evidence>
<evidence type="ECO:0000256" key="9">
    <source>
        <dbReference type="PROSITE-ProRule" id="PRU00284"/>
    </source>
</evidence>
<keyword evidence="4 11" id="KW-0812">Transmembrane</keyword>
<reference evidence="14 15" key="1">
    <citation type="submission" date="2007-01" db="EMBL/GenBank/DDBJ databases">
        <title>Annotation of the draft genome assembly of Thermosinus carboxydivorans Nor1.</title>
        <authorList>
            <consortium name="US DOE Joint Genome Institute (JGI-ORNL)"/>
            <person name="Larimer F."/>
            <person name="Land M."/>
            <person name="Hauser L."/>
        </authorList>
    </citation>
    <scope>NUCLEOTIDE SEQUENCE [LARGE SCALE GENOMIC DNA]</scope>
    <source>
        <strain evidence="14 15">Nor1</strain>
    </source>
</reference>
<dbReference type="RefSeq" id="WP_007289371.1">
    <property type="nucleotide sequence ID" value="NZ_AAWL01000008.1"/>
</dbReference>
<dbReference type="PROSITE" id="PS50111">
    <property type="entry name" value="CHEMOTAXIS_TRANSDUC_2"/>
    <property type="match status" value="1"/>
</dbReference>
<feature type="transmembrane region" description="Helical" evidence="11">
    <location>
        <begin position="278"/>
        <end position="300"/>
    </location>
</feature>
<name>A1HQT2_9FIRM</name>
<dbReference type="PROSITE" id="PS50885">
    <property type="entry name" value="HAMP"/>
    <property type="match status" value="1"/>
</dbReference>
<dbReference type="AlphaFoldDB" id="A1HQT2"/>
<proteinExistence type="inferred from homology"/>
<dbReference type="GO" id="GO:0007165">
    <property type="term" value="P:signal transduction"/>
    <property type="evidence" value="ECO:0007669"/>
    <property type="project" value="UniProtKB-KW"/>
</dbReference>
<dbReference type="Pfam" id="PF00672">
    <property type="entry name" value="HAMP"/>
    <property type="match status" value="1"/>
</dbReference>
<dbReference type="CDD" id="cd12914">
    <property type="entry name" value="PDC1_DGC_like"/>
    <property type="match status" value="1"/>
</dbReference>
<dbReference type="OrthoDB" id="136416at2"/>
<dbReference type="Gene3D" id="1.10.287.950">
    <property type="entry name" value="Methyl-accepting chemotaxis protein"/>
    <property type="match status" value="1"/>
</dbReference>
<dbReference type="PANTHER" id="PTHR32089:SF112">
    <property type="entry name" value="LYSOZYME-LIKE PROTEIN-RELATED"/>
    <property type="match status" value="1"/>
</dbReference>
<dbReference type="FunFam" id="1.10.287.950:FF:000001">
    <property type="entry name" value="Methyl-accepting chemotaxis sensory transducer"/>
    <property type="match status" value="1"/>
</dbReference>